<dbReference type="EMBL" id="CM002924">
    <property type="protein sequence ID" value="KGN57661.1"/>
    <property type="molecule type" value="Genomic_DNA"/>
</dbReference>
<dbReference type="KEGG" id="csv:101216427"/>
<dbReference type="OMA" id="WGSFRKN"/>
<feature type="region of interest" description="Disordered" evidence="1">
    <location>
        <begin position="1"/>
        <end position="71"/>
    </location>
</feature>
<reference evidence="2 3" key="2">
    <citation type="journal article" date="2009" name="PLoS ONE">
        <title>An integrated genetic and cytogenetic map of the cucumber genome.</title>
        <authorList>
            <person name="Ren Y."/>
            <person name="Zhang Z."/>
            <person name="Liu J."/>
            <person name="Staub J.E."/>
            <person name="Han Y."/>
            <person name="Cheng Z."/>
            <person name="Li X."/>
            <person name="Lu J."/>
            <person name="Miao H."/>
            <person name="Kang H."/>
            <person name="Xie B."/>
            <person name="Gu X."/>
            <person name="Wang X."/>
            <person name="Du Y."/>
            <person name="Jin W."/>
            <person name="Huang S."/>
        </authorList>
    </citation>
    <scope>NUCLEOTIDE SEQUENCE [LARGE SCALE GENOMIC DNA]</scope>
    <source>
        <strain evidence="3">cv. 9930</strain>
    </source>
</reference>
<dbReference type="Gramene" id="KGN57661">
    <property type="protein sequence ID" value="KGN57661"/>
    <property type="gene ID" value="Csa_3G239250"/>
</dbReference>
<dbReference type="OrthoDB" id="1934555at2759"/>
<gene>
    <name evidence="2" type="ORF">Csa_3G239250</name>
</gene>
<organism evidence="2 3">
    <name type="scientific">Cucumis sativus</name>
    <name type="common">Cucumber</name>
    <dbReference type="NCBI Taxonomy" id="3659"/>
    <lineage>
        <taxon>Eukaryota</taxon>
        <taxon>Viridiplantae</taxon>
        <taxon>Streptophyta</taxon>
        <taxon>Embryophyta</taxon>
        <taxon>Tracheophyta</taxon>
        <taxon>Spermatophyta</taxon>
        <taxon>Magnoliopsida</taxon>
        <taxon>eudicotyledons</taxon>
        <taxon>Gunneridae</taxon>
        <taxon>Pentapetalae</taxon>
        <taxon>rosids</taxon>
        <taxon>fabids</taxon>
        <taxon>Cucurbitales</taxon>
        <taxon>Cucurbitaceae</taxon>
        <taxon>Benincaseae</taxon>
        <taxon>Cucumis</taxon>
    </lineage>
</organism>
<accession>A0A0A0LC85</accession>
<dbReference type="PANTHER" id="PTHR34371:SF6">
    <property type="entry name" value="MEMBRANE-ASSOCIATED KINASE REGULATOR 6"/>
    <property type="match status" value="1"/>
</dbReference>
<dbReference type="Proteomes" id="UP000029981">
    <property type="component" value="Chromosome 3"/>
</dbReference>
<evidence type="ECO:0000256" key="1">
    <source>
        <dbReference type="SAM" id="MobiDB-lite"/>
    </source>
</evidence>
<reference evidence="2 3" key="1">
    <citation type="journal article" date="2009" name="Nat. Genet.">
        <title>The genome of the cucumber, Cucumis sativus L.</title>
        <authorList>
            <person name="Huang S."/>
            <person name="Li R."/>
            <person name="Zhang Z."/>
            <person name="Li L."/>
            <person name="Gu X."/>
            <person name="Fan W."/>
            <person name="Lucas W.J."/>
            <person name="Wang X."/>
            <person name="Xie B."/>
            <person name="Ni P."/>
            <person name="Ren Y."/>
            <person name="Zhu H."/>
            <person name="Li J."/>
            <person name="Lin K."/>
            <person name="Jin W."/>
            <person name="Fei Z."/>
            <person name="Li G."/>
            <person name="Staub J."/>
            <person name="Kilian A."/>
            <person name="van der Vossen E.A."/>
            <person name="Wu Y."/>
            <person name="Guo J."/>
            <person name="He J."/>
            <person name="Jia Z."/>
            <person name="Ren Y."/>
            <person name="Tian G."/>
            <person name="Lu Y."/>
            <person name="Ruan J."/>
            <person name="Qian W."/>
            <person name="Wang M."/>
            <person name="Huang Q."/>
            <person name="Li B."/>
            <person name="Xuan Z."/>
            <person name="Cao J."/>
            <person name="Asan"/>
            <person name="Wu Z."/>
            <person name="Zhang J."/>
            <person name="Cai Q."/>
            <person name="Bai Y."/>
            <person name="Zhao B."/>
            <person name="Han Y."/>
            <person name="Li Y."/>
            <person name="Li X."/>
            <person name="Wang S."/>
            <person name="Shi Q."/>
            <person name="Liu S."/>
            <person name="Cho W.K."/>
            <person name="Kim J.Y."/>
            <person name="Xu Y."/>
            <person name="Heller-Uszynska K."/>
            <person name="Miao H."/>
            <person name="Cheng Z."/>
            <person name="Zhang S."/>
            <person name="Wu J."/>
            <person name="Yang Y."/>
            <person name="Kang H."/>
            <person name="Li M."/>
            <person name="Liang H."/>
            <person name="Ren X."/>
            <person name="Shi Z."/>
            <person name="Wen M."/>
            <person name="Jian M."/>
            <person name="Yang H."/>
            <person name="Zhang G."/>
            <person name="Yang Z."/>
            <person name="Chen R."/>
            <person name="Liu S."/>
            <person name="Li J."/>
            <person name="Ma L."/>
            <person name="Liu H."/>
            <person name="Zhou Y."/>
            <person name="Zhao J."/>
            <person name="Fang X."/>
            <person name="Li G."/>
            <person name="Fang L."/>
            <person name="Li Y."/>
            <person name="Liu D."/>
            <person name="Zheng H."/>
            <person name="Zhang Y."/>
            <person name="Qin N."/>
            <person name="Li Z."/>
            <person name="Yang G."/>
            <person name="Yang S."/>
            <person name="Bolund L."/>
            <person name="Kristiansen K."/>
            <person name="Zheng H."/>
            <person name="Li S."/>
            <person name="Zhang X."/>
            <person name="Yang H."/>
            <person name="Wang J."/>
            <person name="Sun R."/>
            <person name="Zhang B."/>
            <person name="Jiang S."/>
            <person name="Wang J."/>
            <person name="Du Y."/>
            <person name="Li S."/>
        </authorList>
    </citation>
    <scope>NUCLEOTIDE SEQUENCE [LARGE SCALE GENOMIC DNA]</scope>
    <source>
        <strain evidence="3">cv. 9930</strain>
    </source>
</reference>
<evidence type="ECO:0000313" key="3">
    <source>
        <dbReference type="Proteomes" id="UP000029981"/>
    </source>
</evidence>
<name>A0A0A0LC85_CUCSA</name>
<dbReference type="eggNOG" id="ENOG502S288">
    <property type="taxonomic scope" value="Eukaryota"/>
</dbReference>
<reference evidence="2 3" key="4">
    <citation type="journal article" date="2011" name="BMC Genomics">
        <title>RNA-Seq improves annotation of protein-coding genes in the cucumber genome.</title>
        <authorList>
            <person name="Li Z."/>
            <person name="Zhang Z."/>
            <person name="Yan P."/>
            <person name="Huang S."/>
            <person name="Fei Z."/>
            <person name="Lin K."/>
        </authorList>
    </citation>
    <scope>NUCLEOTIDE SEQUENCE [LARGE SCALE GENOMIC DNA]</scope>
    <source>
        <strain evidence="3">cv. 9930</strain>
    </source>
</reference>
<dbReference type="PANTHER" id="PTHR34371">
    <property type="entry name" value="OS01G0551000 PROTEIN"/>
    <property type="match status" value="1"/>
</dbReference>
<reference evidence="2 3" key="3">
    <citation type="journal article" date="2010" name="BMC Genomics">
        <title>Transcriptome sequencing and comparative analysis of cucumber flowers with different sex types.</title>
        <authorList>
            <person name="Guo S."/>
            <person name="Zheng Y."/>
            <person name="Joung J.G."/>
            <person name="Liu S."/>
            <person name="Zhang Z."/>
            <person name="Crasta O.R."/>
            <person name="Sobral B.W."/>
            <person name="Xu Y."/>
            <person name="Huang S."/>
            <person name="Fei Z."/>
        </authorList>
    </citation>
    <scope>NUCLEOTIDE SEQUENCE [LARGE SCALE GENOMIC DNA]</scope>
    <source>
        <strain evidence="3">cv. 9930</strain>
    </source>
</reference>
<evidence type="ECO:0000313" key="2">
    <source>
        <dbReference type="EMBL" id="KGN57661.1"/>
    </source>
</evidence>
<protein>
    <submittedName>
        <fullName evidence="2">Uncharacterized protein</fullName>
    </submittedName>
</protein>
<dbReference type="AlphaFoldDB" id="A0A0A0LC85"/>
<feature type="compositionally biased region" description="Gly residues" evidence="1">
    <location>
        <begin position="160"/>
        <end position="170"/>
    </location>
</feature>
<proteinExistence type="predicted"/>
<sequence>MRFITGENPSSTPPKLSLFSLPRQPPEPPGMVTPPLHASISVPFQWEEAPGKPRPSGIIEPNSKPRSARSLDLPPRLFADAKVAHFASPTTGVDEPIFGPDLSSSLSFRFPDTWAETATATAAATKEEKNGKHVGSRRWMSFRKNKKIVIPKSGPEITVTGGGDRNGGSSDGETRVKITRFRSKRSFFRKPNSKSHFIANIYGSLKQVISWRRKGDEMENISPSSYKNKIQV</sequence>
<feature type="region of interest" description="Disordered" evidence="1">
    <location>
        <begin position="153"/>
        <end position="174"/>
    </location>
</feature>
<feature type="compositionally biased region" description="Pro residues" evidence="1">
    <location>
        <begin position="23"/>
        <end position="32"/>
    </location>
</feature>
<keyword evidence="3" id="KW-1185">Reference proteome</keyword>